<dbReference type="PANTHER" id="PTHR20875">
    <property type="entry name" value="EF-HAND CALCIUM-BINDING DOMAIN-CONTAINING PROTEIN 6-RELATED"/>
    <property type="match status" value="1"/>
</dbReference>
<dbReference type="EMBL" id="JAAPAO010000290">
    <property type="protein sequence ID" value="KAF4664331.1"/>
    <property type="molecule type" value="Genomic_DNA"/>
</dbReference>
<sequence>MSSPQVKNIITAIQAYIFPRRVRMMEAFADFDPLRHRHITRGQFVRVLDTLQLNLSHAEATALADNYDDGLDGVRYVDFCDDVDTIFCCSKHLETSPTMEVPPPGHGVNTRFVPNDLGEKFDPQLGELLYRLAIVCKTRGFSLKYQSHNGRFGDFDRHNTGSITASQFFRKFPLYEALTDQEKDLLQQRYGFVKNGCEMVDYETLREDMEAAGVNSLGYTPTYDLLAARFSYKGEGDPAARDKWRNSSLSLTQQLQARVAERRLRLKEYFEDFDTLKKGACKEGRKAFGCCHLDRAACQAICMPCLLYCGCICHHSSWKSYGTNTRLKMANDIKSVRYCLSRAREFYYLALCEEIDVVFSDKRVADDPVYQTDMPGPKDTAAARRNARELSAEETAVINQIEGDVAAKVKQLRILLKPQFLNFDKCGRQTVTVSQFKRVFATLGFELTDDEMNLLAKKYTNMGNTLEVNYRDFCRAVDPPPPLCVDNSIAKNVLPSNYHDRKGRVLRAAV</sequence>
<dbReference type="SUPFAM" id="SSF47473">
    <property type="entry name" value="EF-hand"/>
    <property type="match status" value="2"/>
</dbReference>
<dbReference type="InterPro" id="IPR011992">
    <property type="entry name" value="EF-hand-dom_pair"/>
</dbReference>
<reference evidence="1 2" key="1">
    <citation type="submission" date="2020-04" db="EMBL/GenBank/DDBJ databases">
        <title>Perkinsus chesapeaki whole genome sequence.</title>
        <authorList>
            <person name="Bogema D.R."/>
        </authorList>
    </citation>
    <scope>NUCLEOTIDE SEQUENCE [LARGE SCALE GENOMIC DNA]</scope>
    <source>
        <strain evidence="1">ATCC PRA-425</strain>
    </source>
</reference>
<keyword evidence="2" id="KW-1185">Reference proteome</keyword>
<evidence type="ECO:0008006" key="3">
    <source>
        <dbReference type="Google" id="ProtNLM"/>
    </source>
</evidence>
<comment type="caution">
    <text evidence="1">The sequence shown here is derived from an EMBL/GenBank/DDBJ whole genome shotgun (WGS) entry which is preliminary data.</text>
</comment>
<organism evidence="1 2">
    <name type="scientific">Perkinsus chesapeaki</name>
    <name type="common">Clam parasite</name>
    <name type="synonym">Perkinsus andrewsi</name>
    <dbReference type="NCBI Taxonomy" id="330153"/>
    <lineage>
        <taxon>Eukaryota</taxon>
        <taxon>Sar</taxon>
        <taxon>Alveolata</taxon>
        <taxon>Perkinsozoa</taxon>
        <taxon>Perkinsea</taxon>
        <taxon>Perkinsida</taxon>
        <taxon>Perkinsidae</taxon>
        <taxon>Perkinsus</taxon>
    </lineage>
</organism>
<dbReference type="AlphaFoldDB" id="A0A7J6LZV3"/>
<proteinExistence type="predicted"/>
<evidence type="ECO:0000313" key="1">
    <source>
        <dbReference type="EMBL" id="KAF4664331.1"/>
    </source>
</evidence>
<dbReference type="Gene3D" id="1.10.238.10">
    <property type="entry name" value="EF-hand"/>
    <property type="match status" value="2"/>
</dbReference>
<accession>A0A7J6LZV3</accession>
<protein>
    <recommendedName>
        <fullName evidence="3">EF-hand domain-containing protein</fullName>
    </recommendedName>
</protein>
<dbReference type="InterPro" id="IPR052603">
    <property type="entry name" value="EFCB6"/>
</dbReference>
<gene>
    <name evidence="1" type="ORF">FOL47_005195</name>
</gene>
<dbReference type="PANTHER" id="PTHR20875:SF0">
    <property type="entry name" value="GH12158P"/>
    <property type="match status" value="1"/>
</dbReference>
<evidence type="ECO:0000313" key="2">
    <source>
        <dbReference type="Proteomes" id="UP000591131"/>
    </source>
</evidence>
<dbReference type="OrthoDB" id="187808at2759"/>
<name>A0A7J6LZV3_PERCH</name>
<dbReference type="Proteomes" id="UP000591131">
    <property type="component" value="Unassembled WGS sequence"/>
</dbReference>